<keyword evidence="2" id="KW-0472">Membrane</keyword>
<keyword evidence="2" id="KW-0812">Transmembrane</keyword>
<dbReference type="Gramene" id="RZC50065">
    <property type="protein sequence ID" value="RZC50065"/>
    <property type="gene ID" value="C5167_018489"/>
</dbReference>
<gene>
    <name evidence="3" type="ORF">C5167_018489</name>
</gene>
<dbReference type="EMBL" id="CM010716">
    <property type="protein sequence ID" value="RZC50065.1"/>
    <property type="molecule type" value="Genomic_DNA"/>
</dbReference>
<sequence>MCLPREKPKNKSQSLQVSSEPAQLKSTIRLMGVDAMPDTNIINWKFGIQPVLLVLIAWVLSGHKISPFLVTNFTVK</sequence>
<keyword evidence="4" id="KW-1185">Reference proteome</keyword>
<evidence type="ECO:0000313" key="4">
    <source>
        <dbReference type="Proteomes" id="UP000316621"/>
    </source>
</evidence>
<accession>A0A4Y7IRK4</accession>
<dbReference type="AlphaFoldDB" id="A0A4Y7IRK4"/>
<feature type="transmembrane region" description="Helical" evidence="2">
    <location>
        <begin position="41"/>
        <end position="60"/>
    </location>
</feature>
<feature type="region of interest" description="Disordered" evidence="1">
    <location>
        <begin position="1"/>
        <end position="20"/>
    </location>
</feature>
<feature type="compositionally biased region" description="Polar residues" evidence="1">
    <location>
        <begin position="11"/>
        <end position="20"/>
    </location>
</feature>
<organism evidence="3 4">
    <name type="scientific">Papaver somniferum</name>
    <name type="common">Opium poppy</name>
    <dbReference type="NCBI Taxonomy" id="3469"/>
    <lineage>
        <taxon>Eukaryota</taxon>
        <taxon>Viridiplantae</taxon>
        <taxon>Streptophyta</taxon>
        <taxon>Embryophyta</taxon>
        <taxon>Tracheophyta</taxon>
        <taxon>Spermatophyta</taxon>
        <taxon>Magnoliopsida</taxon>
        <taxon>Ranunculales</taxon>
        <taxon>Papaveraceae</taxon>
        <taxon>Papaveroideae</taxon>
        <taxon>Papaver</taxon>
    </lineage>
</organism>
<proteinExistence type="predicted"/>
<evidence type="ECO:0000256" key="2">
    <source>
        <dbReference type="SAM" id="Phobius"/>
    </source>
</evidence>
<dbReference type="Proteomes" id="UP000316621">
    <property type="component" value="Chromosome 2"/>
</dbReference>
<name>A0A4Y7IRK4_PAPSO</name>
<keyword evidence="2" id="KW-1133">Transmembrane helix</keyword>
<reference evidence="3 4" key="1">
    <citation type="journal article" date="2018" name="Science">
        <title>The opium poppy genome and morphinan production.</title>
        <authorList>
            <person name="Guo L."/>
            <person name="Winzer T."/>
            <person name="Yang X."/>
            <person name="Li Y."/>
            <person name="Ning Z."/>
            <person name="He Z."/>
            <person name="Teodor R."/>
            <person name="Lu Y."/>
            <person name="Bowser T.A."/>
            <person name="Graham I.A."/>
            <person name="Ye K."/>
        </authorList>
    </citation>
    <scope>NUCLEOTIDE SEQUENCE [LARGE SCALE GENOMIC DNA]</scope>
    <source>
        <strain evidence="4">cv. HN1</strain>
        <tissue evidence="3">Leaves</tissue>
    </source>
</reference>
<evidence type="ECO:0000313" key="3">
    <source>
        <dbReference type="EMBL" id="RZC50065.1"/>
    </source>
</evidence>
<protein>
    <submittedName>
        <fullName evidence="3">Uncharacterized protein</fullName>
    </submittedName>
</protein>
<evidence type="ECO:0000256" key="1">
    <source>
        <dbReference type="SAM" id="MobiDB-lite"/>
    </source>
</evidence>